<feature type="signal peptide" evidence="2">
    <location>
        <begin position="1"/>
        <end position="21"/>
    </location>
</feature>
<dbReference type="PANTHER" id="PTHR23197">
    <property type="entry name" value="TARSH-RELATED FIBRONECTIN DOMAIN-CONTAINING"/>
    <property type="match status" value="1"/>
</dbReference>
<dbReference type="Pfam" id="PF21731">
    <property type="entry name" value="TARSH_C"/>
    <property type="match status" value="1"/>
</dbReference>
<dbReference type="UCSC" id="uc007zmt.2">
    <property type="organism name" value="mouse"/>
</dbReference>
<evidence type="ECO:0000313" key="5">
    <source>
        <dbReference type="Ensembl" id="ENSMUSP00000093711.4"/>
    </source>
</evidence>
<reference evidence="5" key="4">
    <citation type="journal article" date="2011" name="PLoS Biol.">
        <title>Modernizing reference genome assemblies.</title>
        <authorList>
            <person name="Church D.M."/>
            <person name="Schneider V.A."/>
            <person name="Graves T."/>
            <person name="Auger K."/>
            <person name="Cunningham F."/>
            <person name="Bouk N."/>
            <person name="Chen H.C."/>
            <person name="Agarwala R."/>
            <person name="McLaren W.M."/>
            <person name="Ritchie G.R."/>
            <person name="Albracht D."/>
            <person name="Kremitzki M."/>
            <person name="Rock S."/>
            <person name="Kotkiewicz H."/>
            <person name="Kremitzki C."/>
            <person name="Wollam A."/>
            <person name="Trani L."/>
            <person name="Fulton L."/>
            <person name="Fulton R."/>
            <person name="Matthews L."/>
            <person name="Whitehead S."/>
            <person name="Chow W."/>
            <person name="Torrance J."/>
            <person name="Dunn M."/>
            <person name="Harden G."/>
            <person name="Threadgold G."/>
            <person name="Wood J."/>
            <person name="Collins J."/>
            <person name="Heath P."/>
            <person name="Griffiths G."/>
            <person name="Pelan S."/>
            <person name="Grafham D."/>
            <person name="Eichler E.E."/>
            <person name="Weinstock G."/>
            <person name="Mardis E.R."/>
            <person name="Wilson R.K."/>
            <person name="Howe K."/>
            <person name="Flicek P."/>
            <person name="Hubbard T."/>
        </authorList>
    </citation>
    <scope>NUCLEOTIDE SEQUENCE [LARGE SCALE GENOMIC DNA]</scope>
    <source>
        <strain evidence="5">C57BL/6J</strain>
    </source>
</reference>
<dbReference type="GeneID" id="320712"/>
<dbReference type="FunFam" id="2.60.40.10:FF:000288">
    <property type="entry name" value="target of Nesh-SH3 isoform X5"/>
    <property type="match status" value="1"/>
</dbReference>
<reference evidence="4" key="1">
    <citation type="journal article" date="2005" name="Biochem. Biophys. Res. Commun.">
        <title>Expression of TARSH gene in MEFs senescence and its potential implication in human lung cancer.</title>
        <authorList>
            <person name="Uekawa N."/>
            <person name="Terauchi K."/>
            <person name="Nishikimi A."/>
            <person name="Shimada J."/>
            <person name="Maruyama M."/>
        </authorList>
    </citation>
    <scope>NUCLEOTIDE SEQUENCE</scope>
    <source>
        <strain evidence="4">C57BL/6J</strain>
    </source>
</reference>
<reference evidence="10" key="3">
    <citation type="journal article" date="2010" name="Cell">
        <title>A tissue-specific atlas of mouse protein phosphorylation and expression.</title>
        <authorList>
            <person name="Huttlin E.L."/>
            <person name="Jedrychowski M.P."/>
            <person name="Elias J.E."/>
            <person name="Goswami T."/>
            <person name="Rad R."/>
            <person name="Beausoleil S.A."/>
            <person name="Villen J."/>
            <person name="Haas W."/>
            <person name="Sowa M.E."/>
            <person name="Gygi S.P."/>
        </authorList>
    </citation>
    <scope>IDENTIFICATION BY MASS SPECTROMETRY [LARGE SCALE ANALYSIS]</scope>
</reference>
<evidence type="ECO:0007829" key="9">
    <source>
        <dbReference type="ProteomicsDB" id="Q59IW9"/>
    </source>
</evidence>
<evidence type="ECO:0000313" key="7">
    <source>
        <dbReference type="Proteomes" id="UP000000589"/>
    </source>
</evidence>
<dbReference type="Proteomes" id="UP000000589">
    <property type="component" value="Chromosome 16"/>
</dbReference>
<dbReference type="ProteomicsDB" id="340971"/>
<dbReference type="Bgee" id="ENSMUSG00000035258">
    <property type="expression patterns" value="Expressed in skin of external ear and 178 other cell types or tissues"/>
</dbReference>
<dbReference type="InterPro" id="IPR013783">
    <property type="entry name" value="Ig-like_fold"/>
</dbReference>
<evidence type="ECO:0000256" key="2">
    <source>
        <dbReference type="SAM" id="SignalP"/>
    </source>
</evidence>
<feature type="region of interest" description="Disordered" evidence="1">
    <location>
        <begin position="314"/>
        <end position="343"/>
    </location>
</feature>
<evidence type="ECO:0000313" key="4">
    <source>
        <dbReference type="EMBL" id="BAD91388.1"/>
    </source>
</evidence>
<dbReference type="Antibodypedia" id="32245">
    <property type="antibodies" value="215 antibodies from 26 providers"/>
</dbReference>
<dbReference type="InterPro" id="IPR003961">
    <property type="entry name" value="FN3_dom"/>
</dbReference>
<keyword evidence="7" id="KW-1185">Reference proteome</keyword>
<accession>Q59IW9</accession>
<keyword evidence="8 9" id="KW-1267">Proteomics identification</keyword>
<dbReference type="CTD" id="25890"/>
<feature type="chain" id="PRO_5015097831" evidence="2">
    <location>
        <begin position="22"/>
        <end position="1079"/>
    </location>
</feature>
<dbReference type="RefSeq" id="NP_848905.2">
    <property type="nucleotide sequence ID" value="NM_178790.5"/>
</dbReference>
<feature type="compositionally biased region" description="Polar residues" evidence="1">
    <location>
        <begin position="781"/>
        <end position="791"/>
    </location>
</feature>
<gene>
    <name evidence="5 6" type="primary">Abi3bp</name>
    <name evidence="4" type="synonym">TARSH</name>
</gene>
<feature type="domain" description="Fibronectin type-III" evidence="3">
    <location>
        <begin position="844"/>
        <end position="937"/>
    </location>
</feature>
<evidence type="ECO:0007829" key="10">
    <source>
        <dbReference type="PubMed" id="21183079"/>
    </source>
</evidence>
<dbReference type="Gene3D" id="2.60.40.10">
    <property type="entry name" value="Immunoglobulins"/>
    <property type="match status" value="2"/>
</dbReference>
<dbReference type="EMBL" id="AB190339">
    <property type="protein sequence ID" value="BAD91388.1"/>
    <property type="molecule type" value="mRNA"/>
</dbReference>
<dbReference type="CDD" id="cd00063">
    <property type="entry name" value="FN3"/>
    <property type="match status" value="2"/>
</dbReference>
<dbReference type="Ensembl" id="ENSMUST00000096012.11">
    <property type="protein sequence ID" value="ENSMUSP00000093711.4"/>
    <property type="gene ID" value="ENSMUSG00000035258.16"/>
</dbReference>
<feature type="compositionally biased region" description="Polar residues" evidence="1">
    <location>
        <begin position="926"/>
        <end position="936"/>
    </location>
</feature>
<dbReference type="ExpressionAtlas" id="Q59IW9">
    <property type="expression patterns" value="baseline and differential"/>
</dbReference>
<dbReference type="SMART" id="SM00060">
    <property type="entry name" value="FN3"/>
    <property type="match status" value="2"/>
</dbReference>
<reference evidence="5 7" key="2">
    <citation type="journal article" date="2009" name="PLoS Biol.">
        <title>Lineage-specific biology revealed by a finished genome assembly of the mouse.</title>
        <authorList>
            <consortium name="Mouse Genome Sequencing Consortium"/>
            <person name="Church D.M."/>
            <person name="Goodstadt L."/>
            <person name="Hillier L.W."/>
            <person name="Zody M.C."/>
            <person name="Goldstein S."/>
            <person name="She X."/>
            <person name="Bult C.J."/>
            <person name="Agarwala R."/>
            <person name="Cherry J.L."/>
            <person name="DiCuccio M."/>
            <person name="Hlavina W."/>
            <person name="Kapustin Y."/>
            <person name="Meric P."/>
            <person name="Maglott D."/>
            <person name="Birtle Z."/>
            <person name="Marques A.C."/>
            <person name="Graves T."/>
            <person name="Zhou S."/>
            <person name="Teague B."/>
            <person name="Potamousis K."/>
            <person name="Churas C."/>
            <person name="Place M."/>
            <person name="Herschleb J."/>
            <person name="Runnheim R."/>
            <person name="Forrest D."/>
            <person name="Amos-Landgraf J."/>
            <person name="Schwartz D.C."/>
            <person name="Cheng Z."/>
            <person name="Lindblad-Toh K."/>
            <person name="Eichler E.E."/>
            <person name="Ponting C.P."/>
        </authorList>
    </citation>
    <scope>NUCLEOTIDE SEQUENCE [LARGE SCALE GENOMIC DNA]</scope>
    <source>
        <strain evidence="5 7">C57BL/6J</strain>
    </source>
</reference>
<dbReference type="PROSITE" id="PS50853">
    <property type="entry name" value="FN3"/>
    <property type="match status" value="2"/>
</dbReference>
<evidence type="ECO:0000313" key="6">
    <source>
        <dbReference type="MGI" id="MGI:2444583"/>
    </source>
</evidence>
<dbReference type="OrthoDB" id="6129306at2759"/>
<feature type="region of interest" description="Disordered" evidence="1">
    <location>
        <begin position="919"/>
        <end position="942"/>
    </location>
</feature>
<name>Q59IW9_MOUSE</name>
<dbReference type="SUPFAM" id="SSF49265">
    <property type="entry name" value="Fibronectin type III"/>
    <property type="match status" value="2"/>
</dbReference>
<keyword evidence="2" id="KW-0732">Signal</keyword>
<feature type="region of interest" description="Disordered" evidence="1">
    <location>
        <begin position="488"/>
        <end position="822"/>
    </location>
</feature>
<dbReference type="BioGRID-ORCS" id="320712">
    <property type="hits" value="3 hits in 78 CRISPR screens"/>
</dbReference>
<dbReference type="InterPro" id="IPR036116">
    <property type="entry name" value="FN3_sf"/>
</dbReference>
<evidence type="ECO:0000256" key="1">
    <source>
        <dbReference type="SAM" id="MobiDB-lite"/>
    </source>
</evidence>
<reference evidence="5" key="5">
    <citation type="submission" date="2025-05" db="UniProtKB">
        <authorList>
            <consortium name="Ensembl"/>
        </authorList>
    </citation>
    <scope>IDENTIFICATION</scope>
    <source>
        <strain evidence="5">C57BL/6J</strain>
    </source>
</reference>
<feature type="domain" description="Fibronectin type-III" evidence="3">
    <location>
        <begin position="116"/>
        <end position="214"/>
    </location>
</feature>
<dbReference type="GeneTree" id="ENSGT00530000063558"/>
<proteinExistence type="evidence at protein level"/>
<dbReference type="FunFam" id="2.60.40.10:FF:000292">
    <property type="entry name" value="Target of Nesh-SH3 isoform 1"/>
    <property type="match status" value="1"/>
</dbReference>
<evidence type="ECO:0000259" key="3">
    <source>
        <dbReference type="PROSITE" id="PS50853"/>
    </source>
</evidence>
<dbReference type="MGI" id="MGI:2444583">
    <property type="gene designation" value="Abi3bp"/>
</dbReference>
<dbReference type="DNASU" id="320712"/>
<feature type="compositionally biased region" description="Basic and acidic residues" evidence="1">
    <location>
        <begin position="444"/>
        <end position="454"/>
    </location>
</feature>
<feature type="compositionally biased region" description="Polar residues" evidence="1">
    <location>
        <begin position="327"/>
        <end position="343"/>
    </location>
</feature>
<sequence>MLSSLGCLLLCGSIALALGNAQKLPKGKKPSLKVHINTTSDSILLKFLRPNANVKLEGFLLGYGSNVSPNQYFPLPTEGKFTEAVVDAEPKYLIVVRPAPPPSQKKSCSGKSRPRKPLQLVVGTLTPSSVFLSWGFLINPHHDWTLPSHCPSDRFYTIRYREKDKEKKWIFQLCPATETIVENLKPNTVYEFGVKDNIEGGIWSKIFNHKTIVGSKNKVNGKIQSTYDQVHSVPVPRKLIPLTIIKQVIQNVTHRASTKSPDKTPFGGTILVHLIIPGLNESTVKLPTSIMLEISDALKAQLAKNETLALPAESKTPEVEKLAGQPVTVTPESVSRSTKPTLSSALDTAETALVLSEKTSETARSVLIPEFELPLSTLAPKRFPEFPEAKTAFPLEKPRGSWASSEEPWVVPGAKTSEDSRVVQPQTATYDVISSSTTSDETEIEIHTATRDPILDSVPPKTSRTAEQPRATLAPIEALFESRNVEIFTSPEVRPTTAAPQQTTSIPSTPKRQSTPKPPRVKPAPRQTTSMPPKLKTPHSRMPAKEPVPKEPLHTTSKPKMPPSPEVADTTSAPLETRGIPLIPVISPRPSQEELQTAMEETDQSTQELFTTKIPRTTELAKTTQAPHRLHTAPVRPRIPGRPHGRPALNKTTTRPDKTKPRGTSHKNGVGTGTKQAPKPPSPGRNASVDSHATRKPGSVSGTRRPPIPHRHSSTRPVSPERRPLPPNNVTGKPGRAGIVSSSRVTSPPLKATLHPIGTATARPGAEQKEPTAPASEEEFGTTTDFSSSPTKETDPLGKPRFIGPHVRYIPKPENKPCSITDSVRRFPTEEATEGNATSPPQNPPTNLTVVTVEGCPSFVILDWEKPLNDTVTEYEVISRENGSFSGKNKSIQITNQTFSTVENLKPDTSYEFQVKPKNPLGEGPASNTVAFSTESADPRVSEPISAGRDAIWTERPFNSDSYSECKGKQYVKRTWYKKFVGVQLCNSLRYKIYLSDSLTGKFYNIGDQRGHGEDHCQFVDSFLDGRTGQQLTSEQLPTKEGYFRAVRQEPVQFGEIGGHTQINYVQWYECGTTIPGKW</sequence>
<dbReference type="PANTHER" id="PTHR23197:SF10">
    <property type="entry name" value="TARGET OF NESH-SH3"/>
    <property type="match status" value="1"/>
</dbReference>
<feature type="region of interest" description="Disordered" evidence="1">
    <location>
        <begin position="433"/>
        <end position="472"/>
    </location>
</feature>
<dbReference type="InterPro" id="IPR049109">
    <property type="entry name" value="TARSH/FNDC1_C"/>
</dbReference>
<feature type="compositionally biased region" description="Polar residues" evidence="1">
    <location>
        <begin position="498"/>
        <end position="515"/>
    </location>
</feature>
<dbReference type="AlphaFoldDB" id="Q59IW9"/>
<dbReference type="Pfam" id="PF00041">
    <property type="entry name" value="fn3"/>
    <property type="match status" value="1"/>
</dbReference>
<evidence type="ECO:0007829" key="8">
    <source>
        <dbReference type="PeptideAtlas" id="Q59IW9"/>
    </source>
</evidence>
<dbReference type="AGR" id="MGI:2444583"/>
<feature type="compositionally biased region" description="Basic and acidic residues" evidence="1">
    <location>
        <begin position="543"/>
        <end position="553"/>
    </location>
</feature>
<protein>
    <submittedName>
        <fullName evidence="5">ABI family member 3 binding protein</fullName>
    </submittedName>
    <submittedName>
        <fullName evidence="4">Target of Nesh-SH3 variant 1</fullName>
    </submittedName>
</protein>
<dbReference type="VEuPathDB" id="HostDB:ENSMUSG00000035258"/>
<organism evidence="4">
    <name type="scientific">Mus musculus</name>
    <name type="common">Mouse</name>
    <dbReference type="NCBI Taxonomy" id="10090"/>
    <lineage>
        <taxon>Eukaryota</taxon>
        <taxon>Metazoa</taxon>
        <taxon>Chordata</taxon>
        <taxon>Craniata</taxon>
        <taxon>Vertebrata</taxon>
        <taxon>Euteleostomi</taxon>
        <taxon>Mammalia</taxon>
        <taxon>Eutheria</taxon>
        <taxon>Euarchontoglires</taxon>
        <taxon>Glires</taxon>
        <taxon>Rodentia</taxon>
        <taxon>Myomorpha</taxon>
        <taxon>Muroidea</taxon>
        <taxon>Muridae</taxon>
        <taxon>Murinae</taxon>
        <taxon>Mus</taxon>
        <taxon>Mus</taxon>
    </lineage>
</organism>